<gene>
    <name evidence="1" type="ORF">M5598_12570</name>
</gene>
<name>A0AA46Z1C8_VIBPH</name>
<sequence>MNNDTNRESDGYIYNSRRNIRTNDRIEQLYRDQDDNFLALIYSVEYKNSEGKWWKVGSRWAFNSLDTAFILDNGFRDFPNTSK</sequence>
<evidence type="ECO:0000313" key="1">
    <source>
        <dbReference type="EMBL" id="UYV25856.1"/>
    </source>
</evidence>
<evidence type="ECO:0000313" key="2">
    <source>
        <dbReference type="Proteomes" id="UP001163036"/>
    </source>
</evidence>
<dbReference type="Proteomes" id="UP001163036">
    <property type="component" value="Chromosome 1"/>
</dbReference>
<dbReference type="EMBL" id="CP097355">
    <property type="protein sequence ID" value="UYV25856.1"/>
    <property type="molecule type" value="Genomic_DNA"/>
</dbReference>
<dbReference type="RefSeq" id="WP_228086295.1">
    <property type="nucleotide sequence ID" value="NZ_CP097355.1"/>
</dbReference>
<proteinExistence type="predicted"/>
<protein>
    <submittedName>
        <fullName evidence="1">Uncharacterized protein</fullName>
    </submittedName>
</protein>
<dbReference type="AlphaFoldDB" id="A0AA46Z1C8"/>
<accession>A0AA46Z1C8</accession>
<organism evidence="1 2">
    <name type="scientific">Vibrio parahaemolyticus</name>
    <dbReference type="NCBI Taxonomy" id="670"/>
    <lineage>
        <taxon>Bacteria</taxon>
        <taxon>Pseudomonadati</taxon>
        <taxon>Pseudomonadota</taxon>
        <taxon>Gammaproteobacteria</taxon>
        <taxon>Vibrionales</taxon>
        <taxon>Vibrionaceae</taxon>
        <taxon>Vibrio</taxon>
    </lineage>
</organism>
<reference evidence="1" key="1">
    <citation type="submission" date="2022-05" db="EMBL/GenBank/DDBJ databases">
        <title>Megaplasmid of Vibrio parahaemolyticus.</title>
        <authorList>
            <person name="Strauch E."/>
            <person name="Borowiak M."/>
        </authorList>
    </citation>
    <scope>NUCLEOTIDE SEQUENCE</scope>
    <source>
        <strain evidence="1">16-VB00198</strain>
    </source>
</reference>